<dbReference type="Pfam" id="PF12010">
    <property type="entry name" value="DUF3502"/>
    <property type="match status" value="1"/>
</dbReference>
<dbReference type="InterPro" id="IPR006059">
    <property type="entry name" value="SBP"/>
</dbReference>
<evidence type="ECO:0000313" key="3">
    <source>
        <dbReference type="EMBL" id="MFK9094400.1"/>
    </source>
</evidence>
<gene>
    <name evidence="3" type="ORF">ACJEBI_23390</name>
</gene>
<dbReference type="RefSeq" id="WP_406582873.1">
    <property type="nucleotide sequence ID" value="NZ_JBJHQH010000023.1"/>
</dbReference>
<dbReference type="PANTHER" id="PTHR43649">
    <property type="entry name" value="ARABINOSE-BINDING PROTEIN-RELATED"/>
    <property type="match status" value="1"/>
</dbReference>
<organism evidence="3 4">
    <name type="scientific">Bacillus salipaludis</name>
    <dbReference type="NCBI Taxonomy" id="2547811"/>
    <lineage>
        <taxon>Bacteria</taxon>
        <taxon>Bacillati</taxon>
        <taxon>Bacillota</taxon>
        <taxon>Bacilli</taxon>
        <taxon>Bacillales</taxon>
        <taxon>Bacillaceae</taxon>
        <taxon>Bacillus</taxon>
    </lineage>
</organism>
<accession>A0ABW8RLJ2</accession>
<sequence>MKKKSLASFLMFIMVISLALVGCSSKEKGTAEKDNSKPYEITMAYVNFTNAEELPLVQNEINKITKKKINATVKLMPIGAAAWTQQSTLLLSGNEKLDLIFTSATNGYLVPAAKGQLLPLDDLLAKHGKGVLDTLPQHIIEGTRVNGKIYGVPSVREFANDQGFIMRKDIVDKYNIDLSQIKTFEDLGNVFDIVKKNEPNLTAIVNQGSVLTTAGLINGGKFDPLGDYLGVMSYKEKKIINMFEDPDYVKGVELARKWSEAGYTLKDAATTTDSAANIVKAGKGFGYSVNMKPGFETQETLATGMEMVAVRLTKPSTNSNVSTLINMSIARNSENPEKAMEFINLLYTDKDIMNLLANGIEGKHYKLNSDGTIKLIEGSKYVLNQWQIGNNALTNPYEGNSPKYWDEILEFNESAVVSPAIGFQFNPDPVKTEIAASTNVINQYKAALEAGALDPDKIVPEFNKKLKDAGLDKIIAEKQKQFDEWKKEN</sequence>
<dbReference type="EMBL" id="JBJHQH010000023">
    <property type="protein sequence ID" value="MFK9094400.1"/>
    <property type="molecule type" value="Genomic_DNA"/>
</dbReference>
<reference evidence="3 4" key="1">
    <citation type="submission" date="2024-11" db="EMBL/GenBank/DDBJ databases">
        <authorList>
            <person name="Lucas J.A."/>
        </authorList>
    </citation>
    <scope>NUCLEOTIDE SEQUENCE [LARGE SCALE GENOMIC DNA]</scope>
    <source>
        <strain evidence="3 4">Z 5.4</strain>
    </source>
</reference>
<evidence type="ECO:0000259" key="2">
    <source>
        <dbReference type="Pfam" id="PF12010"/>
    </source>
</evidence>
<keyword evidence="1" id="KW-0732">Signal</keyword>
<feature type="chain" id="PRO_5046953366" evidence="1">
    <location>
        <begin position="20"/>
        <end position="489"/>
    </location>
</feature>
<protein>
    <submittedName>
        <fullName evidence="3">ABC transporter substrate-binding protein</fullName>
    </submittedName>
</protein>
<dbReference type="Proteomes" id="UP001623041">
    <property type="component" value="Unassembled WGS sequence"/>
</dbReference>
<dbReference type="PANTHER" id="PTHR43649:SF17">
    <property type="entry name" value="ABC TRANSPORTER SOLUTE BINDING PROTEIN-SUGAR TRANSPORT"/>
    <property type="match status" value="1"/>
</dbReference>
<name>A0ABW8RLJ2_9BACI</name>
<comment type="caution">
    <text evidence="3">The sequence shown here is derived from an EMBL/GenBank/DDBJ whole genome shotgun (WGS) entry which is preliminary data.</text>
</comment>
<feature type="domain" description="DUF3502" evidence="2">
    <location>
        <begin position="419"/>
        <end position="487"/>
    </location>
</feature>
<feature type="signal peptide" evidence="1">
    <location>
        <begin position="1"/>
        <end position="19"/>
    </location>
</feature>
<dbReference type="InterPro" id="IPR050490">
    <property type="entry name" value="Bact_solute-bd_prot1"/>
</dbReference>
<dbReference type="PROSITE" id="PS51257">
    <property type="entry name" value="PROKAR_LIPOPROTEIN"/>
    <property type="match status" value="1"/>
</dbReference>
<dbReference type="Pfam" id="PF01547">
    <property type="entry name" value="SBP_bac_1"/>
    <property type="match status" value="1"/>
</dbReference>
<evidence type="ECO:0000256" key="1">
    <source>
        <dbReference type="SAM" id="SignalP"/>
    </source>
</evidence>
<proteinExistence type="predicted"/>
<dbReference type="SUPFAM" id="SSF53850">
    <property type="entry name" value="Periplasmic binding protein-like II"/>
    <property type="match status" value="1"/>
</dbReference>
<dbReference type="Gene3D" id="3.40.190.10">
    <property type="entry name" value="Periplasmic binding protein-like II"/>
    <property type="match status" value="1"/>
</dbReference>
<evidence type="ECO:0000313" key="4">
    <source>
        <dbReference type="Proteomes" id="UP001623041"/>
    </source>
</evidence>
<keyword evidence="4" id="KW-1185">Reference proteome</keyword>
<dbReference type="InterPro" id="IPR022627">
    <property type="entry name" value="DUF3502"/>
</dbReference>